<keyword evidence="1" id="KW-0472">Membrane</keyword>
<feature type="transmembrane region" description="Helical" evidence="1">
    <location>
        <begin position="99"/>
        <end position="116"/>
    </location>
</feature>
<dbReference type="AlphaFoldDB" id="A0AAU9CSI6"/>
<dbReference type="RefSeq" id="WP_338392501.1">
    <property type="nucleotide sequence ID" value="NZ_AP025314.1"/>
</dbReference>
<evidence type="ECO:0000256" key="1">
    <source>
        <dbReference type="SAM" id="Phobius"/>
    </source>
</evidence>
<proteinExistence type="predicted"/>
<feature type="transmembrane region" description="Helical" evidence="1">
    <location>
        <begin position="377"/>
        <end position="397"/>
    </location>
</feature>
<dbReference type="Proteomes" id="UP001348817">
    <property type="component" value="Chromosome"/>
</dbReference>
<evidence type="ECO:0000313" key="3">
    <source>
        <dbReference type="Proteomes" id="UP001348817"/>
    </source>
</evidence>
<feature type="transmembrane region" description="Helical" evidence="1">
    <location>
        <begin position="123"/>
        <end position="146"/>
    </location>
</feature>
<feature type="transmembrane region" description="Helical" evidence="1">
    <location>
        <begin position="286"/>
        <end position="306"/>
    </location>
</feature>
<feature type="transmembrane region" description="Helical" evidence="1">
    <location>
        <begin position="353"/>
        <end position="371"/>
    </location>
</feature>
<keyword evidence="1" id="KW-1133">Transmembrane helix</keyword>
<feature type="transmembrane region" description="Helical" evidence="1">
    <location>
        <begin position="166"/>
        <end position="186"/>
    </location>
</feature>
<keyword evidence="3" id="KW-1185">Reference proteome</keyword>
<evidence type="ECO:0000313" key="2">
    <source>
        <dbReference type="EMBL" id="BDD10977.1"/>
    </source>
</evidence>
<organism evidence="2 3">
    <name type="scientific">Fulvitalea axinellae</name>
    <dbReference type="NCBI Taxonomy" id="1182444"/>
    <lineage>
        <taxon>Bacteria</taxon>
        <taxon>Pseudomonadati</taxon>
        <taxon>Bacteroidota</taxon>
        <taxon>Cytophagia</taxon>
        <taxon>Cytophagales</taxon>
        <taxon>Persicobacteraceae</taxon>
        <taxon>Fulvitalea</taxon>
    </lineage>
</organism>
<feature type="transmembrane region" description="Helical" evidence="1">
    <location>
        <begin position="12"/>
        <end position="33"/>
    </location>
</feature>
<reference evidence="2 3" key="1">
    <citation type="submission" date="2021-12" db="EMBL/GenBank/DDBJ databases">
        <title>Genome sequencing of bacteria with rrn-lacking chromosome and rrn-plasmid.</title>
        <authorList>
            <person name="Anda M."/>
            <person name="Iwasaki W."/>
        </authorList>
    </citation>
    <scope>NUCLEOTIDE SEQUENCE [LARGE SCALE GENOMIC DNA]</scope>
    <source>
        <strain evidence="2 3">DSM 100852</strain>
    </source>
</reference>
<dbReference type="EMBL" id="AP025314">
    <property type="protein sequence ID" value="BDD10977.1"/>
    <property type="molecule type" value="Genomic_DNA"/>
</dbReference>
<feature type="transmembrane region" description="Helical" evidence="1">
    <location>
        <begin position="69"/>
        <end position="87"/>
    </location>
</feature>
<feature type="transmembrane region" description="Helical" evidence="1">
    <location>
        <begin position="207"/>
        <end position="226"/>
    </location>
</feature>
<accession>A0AAU9CSI6</accession>
<name>A0AAU9CSI6_9BACT</name>
<protein>
    <submittedName>
        <fullName evidence="2">Uncharacterized protein</fullName>
    </submittedName>
</protein>
<keyword evidence="1" id="KW-0812">Transmembrane</keyword>
<gene>
    <name evidence="2" type="ORF">FUAX_34090</name>
</gene>
<feature type="transmembrane region" description="Helical" evidence="1">
    <location>
        <begin position="409"/>
        <end position="428"/>
    </location>
</feature>
<sequence>MNTLNIDYGKGLAFALASALAVTLQIMLGPLLVSIYPKMIVSGALSASGIALALFYLSHVLAEGKKITLFLALASAYYFAYEALVAFEVSELPKVLETLFGFRNEITFFLFGALILRRPLAGLFFAVFVYVFNVNGVATLAMGFASGYDFILSVGQGMLSAPFGPLSMFLVLFSGLLLKRFVFGLVCEGRLTEFFRSKVFRMENLKLWEFLVIFQAFQLTAFVAVWNYLDRDLPLVGRFFGHSDFVWHGIEILLVGACVSVFYIIFSRQFVLSYFAGRGAAPGFALWFFLFPVLGVLVAGVLSFVARAERIGDEEMIDELRKPKKYVKFLGILSVLNCLSGAAVCQFFGMTEYALVLAVLAFCYGLFFFAGKKVREMVYALLMVASVASVLYILLLPDVAYIIPGGQETGLLQALTSIIFLYVTRAAVLPEKLELAKSA</sequence>
<feature type="transmembrane region" description="Helical" evidence="1">
    <location>
        <begin position="39"/>
        <end position="57"/>
    </location>
</feature>
<dbReference type="KEGG" id="fax:FUAX_34090"/>
<feature type="transmembrane region" description="Helical" evidence="1">
    <location>
        <begin position="246"/>
        <end position="266"/>
    </location>
</feature>